<accession>C3NHH9</accession>
<evidence type="ECO:0000313" key="2">
    <source>
        <dbReference type="Proteomes" id="UP000006818"/>
    </source>
</evidence>
<dbReference type="RefSeq" id="WP_012717470.1">
    <property type="nucleotide sequence ID" value="NC_012623.1"/>
</dbReference>
<reference evidence="1 2" key="1">
    <citation type="journal article" date="2009" name="Proc. Natl. Acad. Sci. U.S.A.">
        <title>Biogeography of the Sulfolobus islandicus pan-genome.</title>
        <authorList>
            <person name="Reno M.L."/>
            <person name="Held N.L."/>
            <person name="Fields C.J."/>
            <person name="Burke P.V."/>
            <person name="Whitaker R.J."/>
        </authorList>
    </citation>
    <scope>NUCLEOTIDE SEQUENCE [LARGE SCALE GENOMIC DNA]</scope>
    <source>
        <strain evidence="2">Y.N.15.51 / Yellowstone #2</strain>
    </source>
</reference>
<protein>
    <submittedName>
        <fullName evidence="1">Uncharacterized protein</fullName>
    </submittedName>
</protein>
<dbReference type="EMBL" id="CP001404">
    <property type="protein sequence ID" value="ACP48589.1"/>
    <property type="molecule type" value="Genomic_DNA"/>
</dbReference>
<gene>
    <name evidence="1" type="ordered locus">YN1551_1500</name>
</gene>
<dbReference type="AlphaFoldDB" id="C3NHH9"/>
<evidence type="ECO:0000313" key="1">
    <source>
        <dbReference type="EMBL" id="ACP48589.1"/>
    </source>
</evidence>
<dbReference type="KEGG" id="sin:YN1551_1500"/>
<sequence length="105" mass="12356">MIVTIPYRFIEEHAWCEKEFGEYLPYAEDATYEFGVDECEFEYADLIDIVIEYFDDIVDIILSDKRLTNALVKKMRSRKIDAFMNDAKDEGGNALKNRKNEVTQK</sequence>
<dbReference type="HOGENOM" id="CLU_189641_0_0_2"/>
<dbReference type="GeneID" id="58787555"/>
<organism evidence="1 2">
    <name type="scientific">Saccharolobus islandicus (strain Y.N.15.51 / Yellowstone #2)</name>
    <name type="common">Sulfolobus islandicus</name>
    <dbReference type="NCBI Taxonomy" id="419942"/>
    <lineage>
        <taxon>Archaea</taxon>
        <taxon>Thermoproteota</taxon>
        <taxon>Thermoprotei</taxon>
        <taxon>Sulfolobales</taxon>
        <taxon>Sulfolobaceae</taxon>
        <taxon>Saccharolobus</taxon>
    </lineage>
</organism>
<dbReference type="Proteomes" id="UP000006818">
    <property type="component" value="Chromosome"/>
</dbReference>
<proteinExistence type="predicted"/>
<name>C3NHH9_SACI1</name>